<protein>
    <submittedName>
        <fullName evidence="1">Uncharacterized protein</fullName>
    </submittedName>
</protein>
<dbReference type="EMBL" id="KZ825344">
    <property type="protein sequence ID" value="RAH45586.1"/>
    <property type="molecule type" value="Genomic_DNA"/>
</dbReference>
<name>A0ACD1G8Y4_9EURO</name>
<evidence type="ECO:0000313" key="2">
    <source>
        <dbReference type="Proteomes" id="UP000249057"/>
    </source>
</evidence>
<reference evidence="1" key="1">
    <citation type="submission" date="2018-02" db="EMBL/GenBank/DDBJ databases">
        <title>The genomes of Aspergillus section Nigri reveals drivers in fungal speciation.</title>
        <authorList>
            <consortium name="DOE Joint Genome Institute"/>
            <person name="Vesth T.C."/>
            <person name="Nybo J."/>
            <person name="Theobald S."/>
            <person name="Brandl J."/>
            <person name="Frisvad J.C."/>
            <person name="Nielsen K.F."/>
            <person name="Lyhne E.K."/>
            <person name="Kogle M.E."/>
            <person name="Kuo A."/>
            <person name="Riley R."/>
            <person name="Clum A."/>
            <person name="Nolan M."/>
            <person name="Lipzen A."/>
            <person name="Salamov A."/>
            <person name="Henrissat B."/>
            <person name="Wiebenga A."/>
            <person name="De vries R.P."/>
            <person name="Grigoriev I.V."/>
            <person name="Mortensen U.H."/>
            <person name="Andersen M.R."/>
            <person name="Baker S.E."/>
        </authorList>
    </citation>
    <scope>NUCLEOTIDE SEQUENCE</scope>
    <source>
        <strain evidence="1">CBS 621.78</strain>
    </source>
</reference>
<evidence type="ECO:0000313" key="1">
    <source>
        <dbReference type="EMBL" id="RAH45586.1"/>
    </source>
</evidence>
<organism evidence="1 2">
    <name type="scientific">Aspergillus brunneoviolaceus CBS 621.78</name>
    <dbReference type="NCBI Taxonomy" id="1450534"/>
    <lineage>
        <taxon>Eukaryota</taxon>
        <taxon>Fungi</taxon>
        <taxon>Dikarya</taxon>
        <taxon>Ascomycota</taxon>
        <taxon>Pezizomycotina</taxon>
        <taxon>Eurotiomycetes</taxon>
        <taxon>Eurotiomycetidae</taxon>
        <taxon>Eurotiales</taxon>
        <taxon>Aspergillaceae</taxon>
        <taxon>Aspergillus</taxon>
        <taxon>Aspergillus subgen. Circumdati</taxon>
    </lineage>
</organism>
<proteinExistence type="predicted"/>
<sequence length="1260" mass="136193">MSFLGGAECSTAGNPLTQFTKHVQDDKSLQRDRLVGRGPGGMQEGMRSRGMMGGQDQMMDEFSQQPGQLPGASPQPFAMEQLRRELDQFQNAPPRTGSPGWAAEFDAGEHARMEAAFNGSQGSMMNAPAGFNPAEFARFQQQSRTGMPQAAHPSVASAPSPMLAGYQRPMGYMGMGGMGMMHQNFGPMAMHQQQQPAEAVTQDKGKGRMVELDDENWEAQFAEMETADTQTLDDAANAAMEAELNELDRSVPTTTSTTTTTTTTAIEESFDAFENVWQRVQAEAAVNRKLAEGETDFNIDENLHMGDMGDWDGFETLNTRFRNPQLGEYLFEEDNVFQNVNNPFEEGVKIMREGGNLSLAALAFEAAVQKDPQHVQAWTMLGTAQAQNEKELPAIRALEQALKIDAGNLDALMGLAVSYTNEGYDSTAYRTLERWLSVKYPQIINPKDVSEDADLGFTDRQLLHDRVTDLFIQAAQLSPSGEQMDPDVQVGLGVLFYCAEEYDKAVDCFSAALASTESGTTNQQEQLHLLWNRLGATLANSGRSEEAIEAYEQALNINPNFVRARYNLGVSCINIGCYPEAAQHLLGALSMHRVVEQEGRERAREIIGGEGGIADEQLERMLHVSQNQSTNLYDTLRRKIMAAVTGAQIIARTLRDLGITVIFGIVGIPVVEIAEEAINLGIRFVAFRNEQACSYAASVYGYMTGQPGVCLVVGGPGVLHTLAGIGNATANNFPLLVLAGSAETTAITKGAFQELDAISFLTPHTKLAVRASSLDFIPGAVKNAYRTCWYGRPGPTFVDLPADIIQGRATAAADYHRLLLPPPETMRVPAPPKASGDPALILKAAQLLKTAQAPLLVVGKGAAYARAEAQLRQLVDRTGLPFLPTPMGKGVLSDSHARNVSSARSAALKHADVVLVLGARLNWILHFGEAPKWSPTAKIIQVDLCAEEIGRNAGAAELGIVGDISLVVGQLVAALANWRYAPVASAGGASDKTFLDVLDASIKKNTQTAAQAANRPTPKDAPMTYQRAFHLIKSTLDELTHKAGSDVVYVSEGANTMDISRSIFSVDHPRQRLDAGTYATMGVGMGYIAAAHEAYNAMPGAASGACSPSKPKKIVAFEGDSAFGFSAMEIETLARYRIPALIFVVNNSGIYHGDTTSAAEWTTLQVQTARNDTKASGEGTRGLRSTSLLYETRYEMLATMCGGRGFFVRTEEELVEATRQGFASEQVTVVNVIVEPGIGKKIGFAWQNNGEREREPQAKL</sequence>
<keyword evidence="2" id="KW-1185">Reference proteome</keyword>
<gene>
    <name evidence="1" type="ORF">BO95DRAFT_453329</name>
</gene>
<accession>A0ACD1G8Y4</accession>
<dbReference type="Proteomes" id="UP000249057">
    <property type="component" value="Unassembled WGS sequence"/>
</dbReference>